<keyword evidence="2" id="KW-1185">Reference proteome</keyword>
<evidence type="ECO:0000313" key="1">
    <source>
        <dbReference type="EMBL" id="RRJ93741.1"/>
    </source>
</evidence>
<sequence length="83" mass="9146">MGESALRSKIGIDFSFSAMVQKFKKMAEVSQIAPIGSSSSSSSSSLFFRLRRKATAESGENGWLKINAFLLQKKIKKIRKTDG</sequence>
<comment type="caution">
    <text evidence="1">The sequence shown here is derived from an EMBL/GenBank/DDBJ whole genome shotgun (WGS) entry which is preliminary data.</text>
</comment>
<protein>
    <submittedName>
        <fullName evidence="1">Uncharacterized protein</fullName>
    </submittedName>
</protein>
<reference evidence="1 2" key="1">
    <citation type="submission" date="2018-11" db="EMBL/GenBank/DDBJ databases">
        <title>Flavobacterium sp. nov., YIM 102600 draft genome.</title>
        <authorList>
            <person name="Li G."/>
            <person name="Jiang Y."/>
        </authorList>
    </citation>
    <scope>NUCLEOTIDE SEQUENCE [LARGE SCALE GENOMIC DNA]</scope>
    <source>
        <strain evidence="1 2">YIM 102600</strain>
    </source>
</reference>
<proteinExistence type="predicted"/>
<dbReference type="RefSeq" id="WP_125011520.1">
    <property type="nucleotide sequence ID" value="NZ_RQVR01000002.1"/>
</dbReference>
<dbReference type="EMBL" id="RQVR01000002">
    <property type="protein sequence ID" value="RRJ93741.1"/>
    <property type="molecule type" value="Genomic_DNA"/>
</dbReference>
<organism evidence="1 2">
    <name type="scientific">Flavobacterium macacae</name>
    <dbReference type="NCBI Taxonomy" id="2488993"/>
    <lineage>
        <taxon>Bacteria</taxon>
        <taxon>Pseudomonadati</taxon>
        <taxon>Bacteroidota</taxon>
        <taxon>Flavobacteriia</taxon>
        <taxon>Flavobacteriales</taxon>
        <taxon>Flavobacteriaceae</taxon>
        <taxon>Flavobacterium</taxon>
    </lineage>
</organism>
<dbReference type="AlphaFoldDB" id="A0A3P3WF21"/>
<dbReference type="Proteomes" id="UP000271937">
    <property type="component" value="Unassembled WGS sequence"/>
</dbReference>
<name>A0A3P3WF21_9FLAO</name>
<accession>A0A3P3WF21</accession>
<evidence type="ECO:0000313" key="2">
    <source>
        <dbReference type="Proteomes" id="UP000271937"/>
    </source>
</evidence>
<gene>
    <name evidence="1" type="ORF">EG849_02570</name>
</gene>